<dbReference type="InterPro" id="IPR018097">
    <property type="entry name" value="EGF_Ca-bd_CS"/>
</dbReference>
<dbReference type="Bgee" id="108716591">
    <property type="expression patterns" value="Expressed in ovary and 5 other cell types or tissues"/>
</dbReference>
<evidence type="ECO:0000313" key="14">
    <source>
        <dbReference type="RefSeq" id="XP_018118325.1"/>
    </source>
</evidence>
<keyword evidence="1 5" id="KW-0245">EGF-like domain</keyword>
<evidence type="ECO:0000259" key="9">
    <source>
        <dbReference type="PROSITE" id="PS01180"/>
    </source>
</evidence>
<dbReference type="SUPFAM" id="SSF49854">
    <property type="entry name" value="Spermadhesin, CUB domain"/>
    <property type="match status" value="1"/>
</dbReference>
<accession>A0A1L8G729</accession>
<dbReference type="Gene3D" id="2.10.25.10">
    <property type="entry name" value="Laminin"/>
    <property type="match status" value="1"/>
</dbReference>
<feature type="signal peptide" evidence="8">
    <location>
        <begin position="1"/>
        <end position="25"/>
    </location>
</feature>
<dbReference type="Gene3D" id="2.60.120.290">
    <property type="entry name" value="Spermadhesin, CUB domain"/>
    <property type="match status" value="1"/>
</dbReference>
<dbReference type="SUPFAM" id="SSF57196">
    <property type="entry name" value="EGF/Laminin"/>
    <property type="match status" value="1"/>
</dbReference>
<dbReference type="PaxDb" id="8355-A0A1L8G729"/>
<proteinExistence type="predicted"/>
<dbReference type="InterPro" id="IPR000742">
    <property type="entry name" value="EGF"/>
</dbReference>
<dbReference type="InterPro" id="IPR035914">
    <property type="entry name" value="Sperma_CUB_dom_sf"/>
</dbReference>
<dbReference type="GeneID" id="108716591"/>
<dbReference type="RefSeq" id="XP_018118323.1">
    <property type="nucleotide sequence ID" value="XM_018262834.2"/>
</dbReference>
<evidence type="ECO:0000256" key="6">
    <source>
        <dbReference type="SAM" id="MobiDB-lite"/>
    </source>
</evidence>
<evidence type="ECO:0000313" key="11">
    <source>
        <dbReference type="Proteomes" id="UP000186698"/>
    </source>
</evidence>
<dbReference type="PROSITE" id="PS01180">
    <property type="entry name" value="CUB"/>
    <property type="match status" value="1"/>
</dbReference>
<evidence type="ECO:0000256" key="5">
    <source>
        <dbReference type="PROSITE-ProRule" id="PRU00076"/>
    </source>
</evidence>
<keyword evidence="7" id="KW-0812">Transmembrane</keyword>
<dbReference type="InterPro" id="IPR000152">
    <property type="entry name" value="EGF-type_Asp/Asn_hydroxyl_site"/>
</dbReference>
<dbReference type="InterPro" id="IPR001881">
    <property type="entry name" value="EGF-like_Ca-bd_dom"/>
</dbReference>
<sequence length="1442" mass="161190">MERLLVLSQVTVLLVLGLLTHCCYTERINRHVGNILNNIGNQGFGKRSQLAACKDQLGVCKSDLDLKQTLMLAFVPERSCHVQLENNFGTFSPPDYSGNVNLWCNWTIIAGPGKHIVVYIKGFQADASCDENWDEIIFEGVSSAVETSVVYACWNKNIHVFAAQATAVHVVFFWLSSHVPSKKYFEGSYYIFEDPTSVWPPDKPIITSMPLSTVYSDGTIKQKSDNFMLSSTVFPYEFKQTRDMGSMSTIKRIKLFEKQKEREPETSSERKITSSVPPTEIKFINGLLRNGKTTLMAQHKDILSYWSRNQQLEEEHMEMRSLNGVQQGSINQKEPFSKLTYRDILATKITKHALPSNIESAFVQSMSFASSSADTLFQISSIKEETGKTQELVSEMMSIVPTSPSFISPTEVTYEKSLAREISDTFISQSIPSYWKGSQQVDGTPMDVSSLDDIQTASMDQKDTSPKSLFLYTVNEQEHTLAKHIPKHTLQSIIESTFVQALLFAPSTTDTFVQISSLKKEIGQTQEQDSELMTMIPIIPTFISPTEVTYEQSLPREKKNSSTSPSHGIPSYWKGIPQTEELHMDIRSLDGLQTARIDHTESMYLSTVNEQGYTLTGHFLQQSNIESSFGQTLIFSPSSTDALVQISSFYKKHSQTQEIVSSMMSSESEKPSFVTPATGLGTFTPWSDGMSSQWNRSHQLDELYMEIRSLEGVQESVSQYLLSMFSEQEHVLSGDTTQHSLQSDIESTFVQSLSFSPDFTGIQPVKFGLSFSDAPVKISCFEEQDSIMTLGCLALSSMDFDELDSNPSKSLELTRTPWFSEISQLESVMAVEEYIKLAASQEDLLSIGYGSLASKKLSTFTVQQSAFHSWRLVSSSEEFILSAHSRILAETELDKIPGYKAGIGHKLTTNLLENTPFLDHVPSIPLSPASSIVYLSTSKFISSQFTSSINDNALDSTSTDSLQIDYPLQDILGTFSDIQKRLDTLLESPYSTLVAISHVFPESGHGHNGQSSQMVGTEYVHNHLVPSGESSFGESLREATLLIASATKEIKTKHSTQYIQFTDREKLEMQISDFLLSTEMPKMSSYLVPSGRIEQATVATHFFQISESQPRPRGHTPAHQEIPITTSTEIIEAKIQSTYPYQPFYEFDYVPLDRPRTGIIDMSPSFGNIGNKTDLGFPHFPGDRLFAITAEVRHNELLPLGLETYLFKSVHEELPEATFFLPVGIWEKDNRTTNDNTTILNFWLHLKRGGRGMENFTETNLRALVNSSVGKLNATLVSFSAEDVNECQMEIHQCDIQANCTNENGTYSCQCKDGYKDKSPAALGTVCIKFQNSVHRLLYIQLEVLIGSIVAVAVVLFIIFTLLCSLLQNRYVKGNLSVREANPAISQLGRLTLDPSPQRDMGYMISTGPEHMCLQYASERHTGQEGPGTLEMMKITVEQTAC</sequence>
<evidence type="ECO:0000256" key="1">
    <source>
        <dbReference type="ARBA" id="ARBA00022536"/>
    </source>
</evidence>
<feature type="region of interest" description="Disordered" evidence="6">
    <location>
        <begin position="549"/>
        <end position="572"/>
    </location>
</feature>
<evidence type="ECO:0000256" key="3">
    <source>
        <dbReference type="ARBA" id="ARBA00022737"/>
    </source>
</evidence>
<feature type="domain" description="EGF-like" evidence="10">
    <location>
        <begin position="1283"/>
        <end position="1321"/>
    </location>
</feature>
<dbReference type="SMART" id="SM00179">
    <property type="entry name" value="EGF_CA"/>
    <property type="match status" value="1"/>
</dbReference>
<keyword evidence="3" id="KW-0677">Repeat</keyword>
<comment type="caution">
    <text evidence="5">Lacks conserved residue(s) required for the propagation of feature annotation.</text>
</comment>
<feature type="transmembrane region" description="Helical" evidence="7">
    <location>
        <begin position="1344"/>
        <end position="1367"/>
    </location>
</feature>
<evidence type="ECO:0000259" key="10">
    <source>
        <dbReference type="PROSITE" id="PS50026"/>
    </source>
</evidence>
<evidence type="ECO:0000313" key="13">
    <source>
        <dbReference type="RefSeq" id="XP_018118324.1"/>
    </source>
</evidence>
<keyword evidence="7" id="KW-0472">Membrane</keyword>
<dbReference type="PROSITE" id="PS00010">
    <property type="entry name" value="ASX_HYDROXYL"/>
    <property type="match status" value="1"/>
</dbReference>
<dbReference type="FunFam" id="2.10.25.10:FF:000038">
    <property type="entry name" value="Fibrillin 2"/>
    <property type="match status" value="1"/>
</dbReference>
<dbReference type="OMA" id="CYTERIN"/>
<keyword evidence="7" id="KW-1133">Transmembrane helix</keyword>
<dbReference type="PROSITE" id="PS01187">
    <property type="entry name" value="EGF_CA"/>
    <property type="match status" value="1"/>
</dbReference>
<dbReference type="RefSeq" id="XP_018118325.1">
    <property type="nucleotide sequence ID" value="XM_018262836.2"/>
</dbReference>
<dbReference type="GO" id="GO:0005509">
    <property type="term" value="F:calcium ion binding"/>
    <property type="evidence" value="ECO:0007669"/>
    <property type="project" value="InterPro"/>
</dbReference>
<feature type="chain" id="PRO_5044562354" evidence="8">
    <location>
        <begin position="26"/>
        <end position="1442"/>
    </location>
</feature>
<feature type="domain" description="CUB" evidence="9">
    <location>
        <begin position="80"/>
        <end position="192"/>
    </location>
</feature>
<name>A0A1L8G729_XENLA</name>
<dbReference type="InterPro" id="IPR049883">
    <property type="entry name" value="NOTCH1_EGF-like"/>
</dbReference>
<dbReference type="Pfam" id="PF07645">
    <property type="entry name" value="EGF_CA"/>
    <property type="match status" value="1"/>
</dbReference>
<keyword evidence="2 8" id="KW-0732">Signal</keyword>
<gene>
    <name evidence="12 13 14" type="primary">LOC108716591</name>
</gene>
<evidence type="ECO:0000256" key="4">
    <source>
        <dbReference type="ARBA" id="ARBA00023157"/>
    </source>
</evidence>
<keyword evidence="4" id="KW-1015">Disulfide bond</keyword>
<dbReference type="OrthoDB" id="2015116at2759"/>
<reference evidence="12 13" key="1">
    <citation type="submission" date="2022-04" db="UniProtKB">
        <authorList>
            <consortium name="RefSeq"/>
        </authorList>
    </citation>
    <scope>IDENTIFICATION</scope>
    <source>
        <strain evidence="12 13">J_2021</strain>
        <tissue evidence="12 13">Erythrocytes</tissue>
    </source>
</reference>
<dbReference type="InterPro" id="IPR000859">
    <property type="entry name" value="CUB_dom"/>
</dbReference>
<protein>
    <submittedName>
        <fullName evidence="12 13">Uncharacterized protein LOC108716591</fullName>
    </submittedName>
</protein>
<dbReference type="PROSITE" id="PS50026">
    <property type="entry name" value="EGF_3"/>
    <property type="match status" value="1"/>
</dbReference>
<evidence type="ECO:0000256" key="7">
    <source>
        <dbReference type="SAM" id="Phobius"/>
    </source>
</evidence>
<organism evidence="12">
    <name type="scientific">Xenopus laevis</name>
    <name type="common">African clawed frog</name>
    <dbReference type="NCBI Taxonomy" id="8355"/>
    <lineage>
        <taxon>Eukaryota</taxon>
        <taxon>Metazoa</taxon>
        <taxon>Chordata</taxon>
        <taxon>Craniata</taxon>
        <taxon>Vertebrata</taxon>
        <taxon>Euteleostomi</taxon>
        <taxon>Amphibia</taxon>
        <taxon>Batrachia</taxon>
        <taxon>Anura</taxon>
        <taxon>Pipoidea</taxon>
        <taxon>Pipidae</taxon>
        <taxon>Xenopodinae</taxon>
        <taxon>Xenopus</taxon>
        <taxon>Xenopus</taxon>
    </lineage>
</organism>
<keyword evidence="11" id="KW-1185">Reference proteome</keyword>
<dbReference type="CDD" id="cd00054">
    <property type="entry name" value="EGF_CA"/>
    <property type="match status" value="1"/>
</dbReference>
<dbReference type="KEGG" id="xla:108716591"/>
<evidence type="ECO:0000256" key="8">
    <source>
        <dbReference type="SAM" id="SignalP"/>
    </source>
</evidence>
<dbReference type="STRING" id="8355.A0A1L8G729"/>
<dbReference type="Proteomes" id="UP000186698">
    <property type="component" value="Chromosome 5L"/>
</dbReference>
<dbReference type="RefSeq" id="XP_018118324.1">
    <property type="nucleotide sequence ID" value="XM_018262835.2"/>
</dbReference>
<evidence type="ECO:0000256" key="2">
    <source>
        <dbReference type="ARBA" id="ARBA00022729"/>
    </source>
</evidence>
<evidence type="ECO:0000313" key="12">
    <source>
        <dbReference type="RefSeq" id="XP_018118323.1"/>
    </source>
</evidence>